<gene>
    <name evidence="3" type="ORF">GN958_ATG04677</name>
    <name evidence="2" type="ORF">GN958_ATG17483</name>
</gene>
<accession>A0A8S9V4B1</accession>
<comment type="caution">
    <text evidence="3">The sequence shown here is derived from an EMBL/GenBank/DDBJ whole genome shotgun (WGS) entry which is preliminary data.</text>
</comment>
<evidence type="ECO:0000313" key="3">
    <source>
        <dbReference type="EMBL" id="KAF4146202.1"/>
    </source>
</evidence>
<feature type="chain" id="PRO_5036274401" description="RxLR effector protein" evidence="1">
    <location>
        <begin position="22"/>
        <end position="137"/>
    </location>
</feature>
<evidence type="ECO:0000313" key="4">
    <source>
        <dbReference type="Proteomes" id="UP000704712"/>
    </source>
</evidence>
<keyword evidence="1" id="KW-0732">Signal</keyword>
<dbReference type="EMBL" id="JAACNO010000644">
    <property type="protein sequence ID" value="KAF4146202.1"/>
    <property type="molecule type" value="Genomic_DNA"/>
</dbReference>
<dbReference type="EMBL" id="JAACNO010002405">
    <property type="protein sequence ID" value="KAF4133362.1"/>
    <property type="molecule type" value="Genomic_DNA"/>
</dbReference>
<evidence type="ECO:0008006" key="5">
    <source>
        <dbReference type="Google" id="ProtNLM"/>
    </source>
</evidence>
<organism evidence="3 4">
    <name type="scientific">Phytophthora infestans</name>
    <name type="common">Potato late blight agent</name>
    <name type="synonym">Botrytis infestans</name>
    <dbReference type="NCBI Taxonomy" id="4787"/>
    <lineage>
        <taxon>Eukaryota</taxon>
        <taxon>Sar</taxon>
        <taxon>Stramenopiles</taxon>
        <taxon>Oomycota</taxon>
        <taxon>Peronosporomycetes</taxon>
        <taxon>Peronosporales</taxon>
        <taxon>Peronosporaceae</taxon>
        <taxon>Phytophthora</taxon>
    </lineage>
</organism>
<feature type="signal peptide" evidence="1">
    <location>
        <begin position="1"/>
        <end position="21"/>
    </location>
</feature>
<dbReference type="Proteomes" id="UP000704712">
    <property type="component" value="Unassembled WGS sequence"/>
</dbReference>
<protein>
    <recommendedName>
        <fullName evidence="5">RxLR effector protein</fullName>
    </recommendedName>
</protein>
<sequence>MRWLIRIALSTLVMHQASTKALPTDEIATKNSKLDAVSSVRVISTLHDVSGNRSLQGASNKVTAQHEDEERNSLRSFANKLVTFTFKWMYKKGETPVSLRAKMMGKNSFLFHEYKLWFAAVRATGKMPKWSYSGQHK</sequence>
<reference evidence="3" key="1">
    <citation type="submission" date="2020-03" db="EMBL/GenBank/DDBJ databases">
        <title>Hybrid Assembly of Korean Phytophthora infestans isolates.</title>
        <authorList>
            <person name="Prokchorchik M."/>
            <person name="Lee Y."/>
            <person name="Seo J."/>
            <person name="Cho J.-H."/>
            <person name="Park Y.-E."/>
            <person name="Jang D.-C."/>
            <person name="Im J.-S."/>
            <person name="Choi J.-G."/>
            <person name="Park H.-J."/>
            <person name="Lee G.-B."/>
            <person name="Lee Y.-G."/>
            <person name="Hong S.-Y."/>
            <person name="Cho K."/>
            <person name="Sohn K.H."/>
        </authorList>
    </citation>
    <scope>NUCLEOTIDE SEQUENCE</scope>
    <source>
        <strain evidence="3">KR_2_A2</strain>
    </source>
</reference>
<evidence type="ECO:0000256" key="1">
    <source>
        <dbReference type="SAM" id="SignalP"/>
    </source>
</evidence>
<evidence type="ECO:0000313" key="2">
    <source>
        <dbReference type="EMBL" id="KAF4133362.1"/>
    </source>
</evidence>
<dbReference type="AlphaFoldDB" id="A0A8S9V4B1"/>
<name>A0A8S9V4B1_PHYIN</name>
<proteinExistence type="predicted"/>